<comment type="subcellular location">
    <subcellularLocation>
        <location evidence="1">Membrane</location>
        <topology evidence="1">Multi-pass membrane protein</topology>
    </subcellularLocation>
</comment>
<evidence type="ECO:0000256" key="2">
    <source>
        <dbReference type="ARBA" id="ARBA00008583"/>
    </source>
</evidence>
<dbReference type="AlphaFoldDB" id="D6Z8V8"/>
<keyword evidence="3" id="KW-0813">Transport</keyword>
<organism evidence="10 11">
    <name type="scientific">Segniliparus rotundus (strain ATCC BAA-972 / CDC 1076 / CIP 108378 / DSM 44985 / JCM 13578)</name>
    <dbReference type="NCBI Taxonomy" id="640132"/>
    <lineage>
        <taxon>Bacteria</taxon>
        <taxon>Bacillati</taxon>
        <taxon>Actinomycetota</taxon>
        <taxon>Actinomycetes</taxon>
        <taxon>Mycobacteriales</taxon>
        <taxon>Segniliparaceae</taxon>
        <taxon>Segniliparus</taxon>
    </lineage>
</organism>
<feature type="transmembrane region" description="Helical" evidence="8">
    <location>
        <begin position="258"/>
        <end position="281"/>
    </location>
</feature>
<evidence type="ECO:0000256" key="4">
    <source>
        <dbReference type="ARBA" id="ARBA00022692"/>
    </source>
</evidence>
<dbReference type="PIRSF" id="PIRSF006060">
    <property type="entry name" value="AA_transporter"/>
    <property type="match status" value="1"/>
</dbReference>
<feature type="transmembrane region" description="Helical" evidence="8">
    <location>
        <begin position="33"/>
        <end position="53"/>
    </location>
</feature>
<sequence length="522" mass="56187">MTAPIDQGTPDNSFLAQEEQGYHKGLGNRQIQMIAIGGAIGTGLFLGSGLRLHERGPGLFLAYGLCGIFLFFILRALGELVLHRPSSGSFVSYSREFLGEKAAYAVGWMFFLNWAMTGIGDTSAVAQYISVWVPTSEVPSWVWALAALAVVLTVNMISVKWFGEMEFWAALVKVIALTAFLTVGLIVVLWGVKLGTADGQSHWTPGLGMVSSSGGWFPRGVIPLLLVLSTVVFAYAGSEMVGTAAGEAKDPEKVMPKAINSVIVRVAVFYVGSLVLLGLLVPYAQYGGGSPFVTFFSTLGVPHAGDVMNAVVITSAMSSLNAGLYSTGRIIRSMAMNGSAPSFMTGINTRGVPYPGILLTSSVALVGVILNYLIEDAAEVFSIATEMASIGILASWASIVLCQLKFYKLSKQGLAVRPDFKMFGAPYTGYATLVFLVLVLVLMALPKETETVFIRRYEGTITVATFFVVLLPLLILGWFLLRDRVHAIAQERVGYTGNFPVVANLPLDPKHLPLKDRLRDED</sequence>
<dbReference type="FunFam" id="1.20.1740.10:FF:000001">
    <property type="entry name" value="Amino acid permease"/>
    <property type="match status" value="1"/>
</dbReference>
<proteinExistence type="inferred from homology"/>
<gene>
    <name evidence="10" type="ordered locus">Srot_1930</name>
</gene>
<feature type="domain" description="Amino acid permease/ SLC12A" evidence="9">
    <location>
        <begin position="31"/>
        <end position="479"/>
    </location>
</feature>
<feature type="transmembrane region" description="Helical" evidence="8">
    <location>
        <begin position="352"/>
        <end position="374"/>
    </location>
</feature>
<feature type="transmembrane region" description="Helical" evidence="8">
    <location>
        <begin position="140"/>
        <end position="162"/>
    </location>
</feature>
<feature type="transmembrane region" description="Helical" evidence="8">
    <location>
        <begin position="457"/>
        <end position="481"/>
    </location>
</feature>
<feature type="transmembrane region" description="Helical" evidence="8">
    <location>
        <begin position="216"/>
        <end position="237"/>
    </location>
</feature>
<evidence type="ECO:0000313" key="10">
    <source>
        <dbReference type="EMBL" id="ADG98388.1"/>
    </source>
</evidence>
<keyword evidence="5" id="KW-0029">Amino-acid transport</keyword>
<dbReference type="PANTHER" id="PTHR43495">
    <property type="entry name" value="GABA PERMEASE"/>
    <property type="match status" value="1"/>
</dbReference>
<accession>D6Z8V8</accession>
<keyword evidence="11" id="KW-1185">Reference proteome</keyword>
<evidence type="ECO:0000259" key="9">
    <source>
        <dbReference type="Pfam" id="PF00324"/>
    </source>
</evidence>
<reference evidence="10 11" key="1">
    <citation type="journal article" date="2010" name="Stand. Genomic Sci.">
        <title>Complete genome sequence of Segniliparus rotundus type strain (CDC 1076).</title>
        <authorList>
            <person name="Sikorski J."/>
            <person name="Lapidus A."/>
            <person name="Copeland A."/>
            <person name="Misra M."/>
            <person name="Glavina Del Rio T."/>
            <person name="Nolan M."/>
            <person name="Lucas S."/>
            <person name="Chen F."/>
            <person name="Tice H."/>
            <person name="Cheng J.F."/>
            <person name="Jando M."/>
            <person name="Schneider S."/>
            <person name="Bruce D."/>
            <person name="Goodwin L."/>
            <person name="Pitluck S."/>
            <person name="Liolios K."/>
            <person name="Mikhailova N."/>
            <person name="Pati A."/>
            <person name="Ivanova N."/>
            <person name="Mavromatis K."/>
            <person name="Chen A."/>
            <person name="Palaniappan K."/>
            <person name="Chertkov O."/>
            <person name="Land M."/>
            <person name="Hauser L."/>
            <person name="Chang Y.J."/>
            <person name="Jeffries C.D."/>
            <person name="Brettin T."/>
            <person name="Detter J.C."/>
            <person name="Han C."/>
            <person name="Rohde M."/>
            <person name="Goker M."/>
            <person name="Bristow J."/>
            <person name="Eisen J.A."/>
            <person name="Markowitz V."/>
            <person name="Hugenholtz P."/>
            <person name="Kyrpides N.C."/>
            <person name="Klenk H.P."/>
        </authorList>
    </citation>
    <scope>NUCLEOTIDE SEQUENCE [LARGE SCALE GENOMIC DNA]</scope>
    <source>
        <strain evidence="11">ATCC BAA-972 / CDC 1076 / CIP 108378 / DSM 44985 / JCM 13578</strain>
    </source>
</reference>
<evidence type="ECO:0000256" key="5">
    <source>
        <dbReference type="ARBA" id="ARBA00022970"/>
    </source>
</evidence>
<keyword evidence="6 8" id="KW-1133">Transmembrane helix</keyword>
<dbReference type="Gene3D" id="1.20.1740.10">
    <property type="entry name" value="Amino acid/polyamine transporter I"/>
    <property type="match status" value="1"/>
</dbReference>
<dbReference type="GO" id="GO:0006865">
    <property type="term" value="P:amino acid transport"/>
    <property type="evidence" value="ECO:0007669"/>
    <property type="project" value="UniProtKB-KW"/>
</dbReference>
<keyword evidence="7 8" id="KW-0472">Membrane</keyword>
<evidence type="ECO:0000256" key="7">
    <source>
        <dbReference type="ARBA" id="ARBA00023136"/>
    </source>
</evidence>
<feature type="transmembrane region" description="Helical" evidence="8">
    <location>
        <begin position="380"/>
        <end position="402"/>
    </location>
</feature>
<protein>
    <submittedName>
        <fullName evidence="10">Amino acid permease-associated region</fullName>
    </submittedName>
</protein>
<dbReference type="HOGENOM" id="CLU_007946_9_0_11"/>
<comment type="similarity">
    <text evidence="2">Belongs to the amino acid-polyamine-organocation (APC) superfamily. Amino acid transporter (AAT) (TC 2.A.3.1) family.</text>
</comment>
<feature type="transmembrane region" description="Helical" evidence="8">
    <location>
        <begin position="174"/>
        <end position="196"/>
    </location>
</feature>
<evidence type="ECO:0000256" key="1">
    <source>
        <dbReference type="ARBA" id="ARBA00004141"/>
    </source>
</evidence>
<dbReference type="EMBL" id="CP001958">
    <property type="protein sequence ID" value="ADG98388.1"/>
    <property type="molecule type" value="Genomic_DNA"/>
</dbReference>
<evidence type="ECO:0000256" key="3">
    <source>
        <dbReference type="ARBA" id="ARBA00022448"/>
    </source>
</evidence>
<dbReference type="Proteomes" id="UP000002247">
    <property type="component" value="Chromosome"/>
</dbReference>
<dbReference type="eggNOG" id="COG1113">
    <property type="taxonomic scope" value="Bacteria"/>
</dbReference>
<dbReference type="InterPro" id="IPR004841">
    <property type="entry name" value="AA-permease/SLC12A_dom"/>
</dbReference>
<name>D6Z8V8_SEGRD</name>
<dbReference type="Pfam" id="PF00324">
    <property type="entry name" value="AA_permease"/>
    <property type="match status" value="1"/>
</dbReference>
<evidence type="ECO:0000256" key="8">
    <source>
        <dbReference type="SAM" id="Phobius"/>
    </source>
</evidence>
<feature type="transmembrane region" description="Helical" evidence="8">
    <location>
        <begin position="59"/>
        <end position="82"/>
    </location>
</feature>
<dbReference type="GO" id="GO:0016020">
    <property type="term" value="C:membrane"/>
    <property type="evidence" value="ECO:0007669"/>
    <property type="project" value="UniProtKB-SubCell"/>
</dbReference>
<feature type="transmembrane region" description="Helical" evidence="8">
    <location>
        <begin position="307"/>
        <end position="331"/>
    </location>
</feature>
<feature type="transmembrane region" description="Helical" evidence="8">
    <location>
        <begin position="423"/>
        <end position="445"/>
    </location>
</feature>
<dbReference type="PANTHER" id="PTHR43495:SF1">
    <property type="entry name" value="L-ASPARAGINE PERMEASE"/>
    <property type="match status" value="1"/>
</dbReference>
<evidence type="ECO:0000313" key="11">
    <source>
        <dbReference type="Proteomes" id="UP000002247"/>
    </source>
</evidence>
<dbReference type="GO" id="GO:0055085">
    <property type="term" value="P:transmembrane transport"/>
    <property type="evidence" value="ECO:0007669"/>
    <property type="project" value="InterPro"/>
</dbReference>
<dbReference type="KEGG" id="srt:Srot_1930"/>
<keyword evidence="4 8" id="KW-0812">Transmembrane</keyword>
<evidence type="ECO:0000256" key="6">
    <source>
        <dbReference type="ARBA" id="ARBA00022989"/>
    </source>
</evidence>